<evidence type="ECO:0000313" key="2">
    <source>
        <dbReference type="EMBL" id="HFT94012.1"/>
    </source>
</evidence>
<dbReference type="EMBL" id="DTMM01000184">
    <property type="protein sequence ID" value="HFT94012.1"/>
    <property type="molecule type" value="Genomic_DNA"/>
</dbReference>
<protein>
    <submittedName>
        <fullName evidence="2">Uncharacterized protein</fullName>
    </submittedName>
</protein>
<evidence type="ECO:0000256" key="1">
    <source>
        <dbReference type="SAM" id="Coils"/>
    </source>
</evidence>
<dbReference type="AlphaFoldDB" id="A0A7C3QVG1"/>
<gene>
    <name evidence="2" type="ORF">ENX03_08805</name>
</gene>
<accession>A0A7C3QVG1</accession>
<keyword evidence="1" id="KW-0175">Coiled coil</keyword>
<proteinExistence type="predicted"/>
<sequence>MFRGTPEEWEREWRFRERFRQIEGLLLRHRESLDVLLKENRELKKENQRLLRILGILRREREKIRDILVRLESRLLRMTEKGKNRGGEKEN</sequence>
<feature type="coiled-coil region" evidence="1">
    <location>
        <begin position="26"/>
        <end position="81"/>
    </location>
</feature>
<name>A0A7C3QVG1_9BACT</name>
<organism evidence="2">
    <name type="scientific">Leptospirillum ferriphilum</name>
    <dbReference type="NCBI Taxonomy" id="178606"/>
    <lineage>
        <taxon>Bacteria</taxon>
        <taxon>Pseudomonadati</taxon>
        <taxon>Nitrospirota</taxon>
        <taxon>Nitrospiria</taxon>
        <taxon>Nitrospirales</taxon>
        <taxon>Nitrospiraceae</taxon>
        <taxon>Leptospirillum</taxon>
    </lineage>
</organism>
<comment type="caution">
    <text evidence="2">The sequence shown here is derived from an EMBL/GenBank/DDBJ whole genome shotgun (WGS) entry which is preliminary data.</text>
</comment>
<reference evidence="2" key="1">
    <citation type="journal article" date="2020" name="mSystems">
        <title>Genome- and Community-Level Interaction Insights into Carbon Utilization and Element Cycling Functions of Hydrothermarchaeota in Hydrothermal Sediment.</title>
        <authorList>
            <person name="Zhou Z."/>
            <person name="Liu Y."/>
            <person name="Xu W."/>
            <person name="Pan J."/>
            <person name="Luo Z.H."/>
            <person name="Li M."/>
        </authorList>
    </citation>
    <scope>NUCLEOTIDE SEQUENCE [LARGE SCALE GENOMIC DNA]</scope>
    <source>
        <strain evidence="2">SpSt-902</strain>
    </source>
</reference>